<feature type="compositionally biased region" description="Polar residues" evidence="1">
    <location>
        <begin position="191"/>
        <end position="201"/>
    </location>
</feature>
<reference evidence="2 3" key="1">
    <citation type="journal article" date="2020" name="Int. J. Syst. Evol. Microbiol.">
        <title>Reclassification of Streptomyces castelarensis and Streptomyces sporoclivatus as later heterotypic synonyms of Streptomyces antimycoticus.</title>
        <authorList>
            <person name="Komaki H."/>
            <person name="Tamura T."/>
        </authorList>
    </citation>
    <scope>NUCLEOTIDE SEQUENCE [LARGE SCALE GENOMIC DNA]</scope>
    <source>
        <strain evidence="2 3">NBRC 100767</strain>
    </source>
</reference>
<evidence type="ECO:0000256" key="1">
    <source>
        <dbReference type="SAM" id="MobiDB-lite"/>
    </source>
</evidence>
<dbReference type="Proteomes" id="UP000463951">
    <property type="component" value="Chromosome"/>
</dbReference>
<gene>
    <name evidence="2" type="ORF">SSPO_095560</name>
</gene>
<name>A0A499V374_9ACTN</name>
<feature type="region of interest" description="Disordered" evidence="1">
    <location>
        <begin position="132"/>
        <end position="201"/>
    </location>
</feature>
<dbReference type="EMBL" id="AP019620">
    <property type="protein sequence ID" value="BBJ46838.1"/>
    <property type="molecule type" value="Genomic_DNA"/>
</dbReference>
<dbReference type="AlphaFoldDB" id="A0A499V374"/>
<evidence type="ECO:0000313" key="2">
    <source>
        <dbReference type="EMBL" id="BBJ46838.1"/>
    </source>
</evidence>
<sequence>MESALLELLDEFVAKSFGWVGRDQPFLLPVDLREGLPIDGTKIAANASRYASCRRKWWPEHRQPWAFGDQLAYGAEDVAVQTVPGQHDGRLDELMNSVDQCDEVTLAHAAALAAASEVGAQEWHSLVGSRSRMAISPATDRRPERRPLTVTTKVRSRRPQVRPLGDRRVKPASSSSPANATCAPFSARRPSMTTPDEPTSA</sequence>
<accession>A0A499V374</accession>
<protein>
    <submittedName>
        <fullName evidence="2">Uncharacterized protein</fullName>
    </submittedName>
</protein>
<proteinExistence type="predicted"/>
<organism evidence="2 3">
    <name type="scientific">Streptomyces antimycoticus</name>
    <dbReference type="NCBI Taxonomy" id="68175"/>
    <lineage>
        <taxon>Bacteria</taxon>
        <taxon>Bacillati</taxon>
        <taxon>Actinomycetota</taxon>
        <taxon>Actinomycetes</taxon>
        <taxon>Kitasatosporales</taxon>
        <taxon>Streptomycetaceae</taxon>
        <taxon>Streptomyces</taxon>
        <taxon>Streptomyces violaceusniger group</taxon>
    </lineage>
</organism>
<evidence type="ECO:0000313" key="3">
    <source>
        <dbReference type="Proteomes" id="UP000463951"/>
    </source>
</evidence>